<dbReference type="Pfam" id="PF00072">
    <property type="entry name" value="Response_reg"/>
    <property type="match status" value="1"/>
</dbReference>
<evidence type="ECO:0000313" key="13">
    <source>
        <dbReference type="EMBL" id="SKA69576.1"/>
    </source>
</evidence>
<dbReference type="PROSITE" id="PS00041">
    <property type="entry name" value="HTH_ARAC_FAMILY_1"/>
    <property type="match status" value="1"/>
</dbReference>
<comment type="function">
    <text evidence="9">May play the central regulatory role in sporulation. It may be an element of the effector pathway responsible for the activation of sporulation genes in response to nutritional stress. Spo0A may act in concert with spo0H (a sigma factor) to control the expression of some genes that are critical to the sporulation process.</text>
</comment>
<dbReference type="InterPro" id="IPR009057">
    <property type="entry name" value="Homeodomain-like_sf"/>
</dbReference>
<dbReference type="GO" id="GO:0000160">
    <property type="term" value="P:phosphorelay signal transduction system"/>
    <property type="evidence" value="ECO:0007669"/>
    <property type="project" value="UniProtKB-KW"/>
</dbReference>
<dbReference type="CDD" id="cd17536">
    <property type="entry name" value="REC_YesN-like"/>
    <property type="match status" value="1"/>
</dbReference>
<evidence type="ECO:0000256" key="2">
    <source>
        <dbReference type="ARBA" id="ARBA00018672"/>
    </source>
</evidence>
<dbReference type="PANTHER" id="PTHR42713">
    <property type="entry name" value="HISTIDINE KINASE-RELATED"/>
    <property type="match status" value="1"/>
</dbReference>
<name>A0A1T4VX53_9FIRM</name>
<dbReference type="SMART" id="SM00448">
    <property type="entry name" value="REC"/>
    <property type="match status" value="1"/>
</dbReference>
<protein>
    <recommendedName>
        <fullName evidence="2">Stage 0 sporulation protein A homolog</fullName>
    </recommendedName>
</protein>
<reference evidence="13 14" key="1">
    <citation type="submission" date="2017-02" db="EMBL/GenBank/DDBJ databases">
        <authorList>
            <person name="Peterson S.W."/>
        </authorList>
    </citation>
    <scope>NUCLEOTIDE SEQUENCE [LARGE SCALE GENOMIC DNA]</scope>
    <source>
        <strain evidence="13 14">ATCC 35992</strain>
    </source>
</reference>
<keyword evidence="3" id="KW-0963">Cytoplasm</keyword>
<keyword evidence="5" id="KW-0902">Two-component regulatory system</keyword>
<evidence type="ECO:0000256" key="6">
    <source>
        <dbReference type="ARBA" id="ARBA00023015"/>
    </source>
</evidence>
<dbReference type="InterPro" id="IPR018060">
    <property type="entry name" value="HTH_AraC"/>
</dbReference>
<feature type="domain" description="HTH araC/xylS-type" evidence="11">
    <location>
        <begin position="425"/>
        <end position="523"/>
    </location>
</feature>
<organism evidence="13 14">
    <name type="scientific">Eubacterium uniforme</name>
    <dbReference type="NCBI Taxonomy" id="39495"/>
    <lineage>
        <taxon>Bacteria</taxon>
        <taxon>Bacillati</taxon>
        <taxon>Bacillota</taxon>
        <taxon>Clostridia</taxon>
        <taxon>Eubacteriales</taxon>
        <taxon>Eubacteriaceae</taxon>
        <taxon>Eubacterium</taxon>
    </lineage>
</organism>
<dbReference type="OrthoDB" id="9794370at2"/>
<evidence type="ECO:0000259" key="11">
    <source>
        <dbReference type="PROSITE" id="PS01124"/>
    </source>
</evidence>
<dbReference type="SUPFAM" id="SSF46689">
    <property type="entry name" value="Homeodomain-like"/>
    <property type="match status" value="2"/>
</dbReference>
<dbReference type="PANTHER" id="PTHR42713:SF3">
    <property type="entry name" value="TRANSCRIPTIONAL REGULATORY PROTEIN HPTR"/>
    <property type="match status" value="1"/>
</dbReference>
<gene>
    <name evidence="13" type="ORF">SAMN02745111_01891</name>
</gene>
<dbReference type="SUPFAM" id="SSF52172">
    <property type="entry name" value="CheY-like"/>
    <property type="match status" value="1"/>
</dbReference>
<dbReference type="GO" id="GO:0003700">
    <property type="term" value="F:DNA-binding transcription factor activity"/>
    <property type="evidence" value="ECO:0007669"/>
    <property type="project" value="InterPro"/>
</dbReference>
<dbReference type="Proteomes" id="UP000190814">
    <property type="component" value="Unassembled WGS sequence"/>
</dbReference>
<evidence type="ECO:0000256" key="3">
    <source>
        <dbReference type="ARBA" id="ARBA00022490"/>
    </source>
</evidence>
<sequence length="526" mass="61417">MLKVMLVDDEPFITQGLKVLIDWEKEGFEIVKIANDGEEAYEYLKENDLDLIISDIKMPGMTGIELLEKVREEKLSDAYFVILSGYSDFSYTQKAIWYNCMDYVLKPVNKSDLITVLKKVSESSEQEKLKKLHTNKTEKAYLERYLTSVVLGKFDKNDIEYVESQMDLSWNLRYVSIFIDDENAEIEDKDLRERQKKLYNACLDVLKDYSNNIIFDNADENSYAIGFIYCDYMSNGYNSKFDLFLEYVRKHLEGLLQKKVMMVVGKNVNGTENLCQSYGSVNILKSQLAFHDKKEIYIYDIEFNKNQSGEMLCKNSLDKLILAIEQNDEKAMKNSVDAFYEEIKKSGRSNDAINLNINYLLFQLIHIATKQDNNVNQEEILTYISEQSFDNSFSRGSSEHLLEFSKNYAIYLQQLRKTTVGDVFTQVEELVKEHYAENLNLVEISKRFYINNSYFGRIFYKKYGITFKDYLTVHRVNVACNLLLTTDMRVADIGEAVGYKDRDYFIKKFIEKKGCTPAKYRKSHAQ</sequence>
<evidence type="ECO:0000256" key="7">
    <source>
        <dbReference type="ARBA" id="ARBA00023125"/>
    </source>
</evidence>
<dbReference type="InterPro" id="IPR011006">
    <property type="entry name" value="CheY-like_superfamily"/>
</dbReference>
<dbReference type="SMART" id="SM00342">
    <property type="entry name" value="HTH_ARAC"/>
    <property type="match status" value="1"/>
</dbReference>
<dbReference type="AlphaFoldDB" id="A0A1T4VX53"/>
<evidence type="ECO:0000313" key="14">
    <source>
        <dbReference type="Proteomes" id="UP000190814"/>
    </source>
</evidence>
<dbReference type="Gene3D" id="3.40.50.2300">
    <property type="match status" value="1"/>
</dbReference>
<dbReference type="PROSITE" id="PS01124">
    <property type="entry name" value="HTH_ARAC_FAMILY_2"/>
    <property type="match status" value="1"/>
</dbReference>
<dbReference type="Pfam" id="PF12833">
    <property type="entry name" value="HTH_18"/>
    <property type="match status" value="1"/>
</dbReference>
<dbReference type="RefSeq" id="WP_078766735.1">
    <property type="nucleotide sequence ID" value="NZ_FUXZ01000011.1"/>
</dbReference>
<evidence type="ECO:0000256" key="10">
    <source>
        <dbReference type="PROSITE-ProRule" id="PRU00169"/>
    </source>
</evidence>
<dbReference type="PROSITE" id="PS50110">
    <property type="entry name" value="RESPONSE_REGULATORY"/>
    <property type="match status" value="1"/>
</dbReference>
<evidence type="ECO:0000256" key="9">
    <source>
        <dbReference type="ARBA" id="ARBA00024867"/>
    </source>
</evidence>
<evidence type="ECO:0000259" key="12">
    <source>
        <dbReference type="PROSITE" id="PS50110"/>
    </source>
</evidence>
<keyword evidence="4 10" id="KW-0597">Phosphoprotein</keyword>
<dbReference type="InterPro" id="IPR018062">
    <property type="entry name" value="HTH_AraC-typ_CS"/>
</dbReference>
<proteinExistence type="predicted"/>
<evidence type="ECO:0000256" key="8">
    <source>
        <dbReference type="ARBA" id="ARBA00023163"/>
    </source>
</evidence>
<dbReference type="InterPro" id="IPR001789">
    <property type="entry name" value="Sig_transdc_resp-reg_receiver"/>
</dbReference>
<keyword evidence="7" id="KW-0238">DNA-binding</keyword>
<evidence type="ECO:0000256" key="5">
    <source>
        <dbReference type="ARBA" id="ARBA00023012"/>
    </source>
</evidence>
<feature type="domain" description="Response regulatory" evidence="12">
    <location>
        <begin position="3"/>
        <end position="121"/>
    </location>
</feature>
<keyword evidence="14" id="KW-1185">Reference proteome</keyword>
<keyword evidence="8" id="KW-0804">Transcription</keyword>
<dbReference type="STRING" id="39495.SAMN02745111_01891"/>
<evidence type="ECO:0000256" key="4">
    <source>
        <dbReference type="ARBA" id="ARBA00022553"/>
    </source>
</evidence>
<evidence type="ECO:0000256" key="1">
    <source>
        <dbReference type="ARBA" id="ARBA00004496"/>
    </source>
</evidence>
<dbReference type="EMBL" id="FUXZ01000011">
    <property type="protein sequence ID" value="SKA69576.1"/>
    <property type="molecule type" value="Genomic_DNA"/>
</dbReference>
<comment type="subcellular location">
    <subcellularLocation>
        <location evidence="1">Cytoplasm</location>
    </subcellularLocation>
</comment>
<accession>A0A1T4VX53</accession>
<dbReference type="GO" id="GO:0005737">
    <property type="term" value="C:cytoplasm"/>
    <property type="evidence" value="ECO:0007669"/>
    <property type="project" value="UniProtKB-SubCell"/>
</dbReference>
<dbReference type="GO" id="GO:0043565">
    <property type="term" value="F:sequence-specific DNA binding"/>
    <property type="evidence" value="ECO:0007669"/>
    <property type="project" value="InterPro"/>
</dbReference>
<keyword evidence="6" id="KW-0805">Transcription regulation</keyword>
<dbReference type="Gene3D" id="1.10.10.60">
    <property type="entry name" value="Homeodomain-like"/>
    <property type="match status" value="2"/>
</dbReference>
<dbReference type="InterPro" id="IPR051552">
    <property type="entry name" value="HptR"/>
</dbReference>
<feature type="modified residue" description="4-aspartylphosphate" evidence="10">
    <location>
        <position position="55"/>
    </location>
</feature>